<dbReference type="PANTHER" id="PTHR11601:SF34">
    <property type="entry name" value="CYSTEINE DESULFURASE"/>
    <property type="match status" value="1"/>
</dbReference>
<evidence type="ECO:0000256" key="6">
    <source>
        <dbReference type="ARBA" id="ARBA00022898"/>
    </source>
</evidence>
<dbReference type="AlphaFoldDB" id="A0A2M6WVB6"/>
<dbReference type="PIRSF" id="PIRSF005572">
    <property type="entry name" value="NifS"/>
    <property type="match status" value="1"/>
</dbReference>
<comment type="cofactor">
    <cofactor evidence="1 10">
        <name>pyridoxal 5'-phosphate</name>
        <dbReference type="ChEBI" id="CHEBI:597326"/>
    </cofactor>
</comment>
<sequence length="417" mass="46744">MNKNKQISIKGTGGSDPPVHGKKRIYMDYAAATPIDNDVLKAMQPYFTVLFGNAGAIYKEGVIIKTAIDGARKSIADVLNARSEEIVFTSGGTESNNLAIFGVISALEDSGMRIKDMHFITSAIEHSSVLELFKFLEKKGANVSYIGTEENGIVNVKDIKEALKENTVLVSIMYVNNEIGTIQPIAEIAKTLRHFRKKKLKSKIQNPRLPYLHTDASQAPLYFQLDVEKMHIDLMTLGGQKIYGPKGVGCLYKKRDVKINSIIKGGWQENKLRAGTENTPLIIGFAKALELAEKNREKEYERIKTLRDYFITKIYKKIPKAKLNGSRESRSPNNINIYIPNINGEFFVVLLDNKGITCATRSACKEGDENEGSYVIEALRYGRERAKSSLRFSLGKETTKKDIDYVIKILSENIKKY</sequence>
<comment type="catalytic activity">
    <reaction evidence="9">
        <text>(sulfur carrier)-H + L-cysteine = (sulfur carrier)-SH + L-alanine</text>
        <dbReference type="Rhea" id="RHEA:43892"/>
        <dbReference type="Rhea" id="RHEA-COMP:14737"/>
        <dbReference type="Rhea" id="RHEA-COMP:14739"/>
        <dbReference type="ChEBI" id="CHEBI:29917"/>
        <dbReference type="ChEBI" id="CHEBI:35235"/>
        <dbReference type="ChEBI" id="CHEBI:57972"/>
        <dbReference type="ChEBI" id="CHEBI:64428"/>
        <dbReference type="EC" id="2.8.1.7"/>
    </reaction>
</comment>
<dbReference type="InterPro" id="IPR020578">
    <property type="entry name" value="Aminotrans_V_PyrdxlP_BS"/>
</dbReference>
<organism evidence="12 13">
    <name type="scientific">Candidatus Campbellbacteria bacterium CG10_big_fil_rev_8_21_14_0_10_35_52</name>
    <dbReference type="NCBI Taxonomy" id="1974527"/>
    <lineage>
        <taxon>Bacteria</taxon>
        <taxon>Candidatus Campbelliibacteriota</taxon>
    </lineage>
</organism>
<dbReference type="Pfam" id="PF00266">
    <property type="entry name" value="Aminotran_5"/>
    <property type="match status" value="1"/>
</dbReference>
<dbReference type="GO" id="GO:0046872">
    <property type="term" value="F:metal ion binding"/>
    <property type="evidence" value="ECO:0007669"/>
    <property type="project" value="UniProtKB-KW"/>
</dbReference>
<evidence type="ECO:0000313" key="12">
    <source>
        <dbReference type="EMBL" id="PIT96691.1"/>
    </source>
</evidence>
<evidence type="ECO:0000259" key="11">
    <source>
        <dbReference type="Pfam" id="PF00266"/>
    </source>
</evidence>
<name>A0A2M6WVB6_9BACT</name>
<evidence type="ECO:0000256" key="9">
    <source>
        <dbReference type="ARBA" id="ARBA00050776"/>
    </source>
</evidence>
<dbReference type="PANTHER" id="PTHR11601">
    <property type="entry name" value="CYSTEINE DESULFURYLASE FAMILY MEMBER"/>
    <property type="match status" value="1"/>
</dbReference>
<evidence type="ECO:0000256" key="7">
    <source>
        <dbReference type="ARBA" id="ARBA00023004"/>
    </source>
</evidence>
<gene>
    <name evidence="12" type="ORF">COT82_01760</name>
</gene>
<keyword evidence="8" id="KW-0411">Iron-sulfur</keyword>
<dbReference type="EC" id="2.8.1.7" evidence="3"/>
<dbReference type="PROSITE" id="PS00595">
    <property type="entry name" value="AA_TRANSFER_CLASS_5"/>
    <property type="match status" value="1"/>
</dbReference>
<comment type="similarity">
    <text evidence="2">Belongs to the class-V pyridoxal-phosphate-dependent aminotransferase family. NifS/IscS subfamily.</text>
</comment>
<dbReference type="EMBL" id="PFAA01000032">
    <property type="protein sequence ID" value="PIT96691.1"/>
    <property type="molecule type" value="Genomic_DNA"/>
</dbReference>
<dbReference type="InterPro" id="IPR015421">
    <property type="entry name" value="PyrdxlP-dep_Trfase_major"/>
</dbReference>
<dbReference type="InterPro" id="IPR015424">
    <property type="entry name" value="PyrdxlP-dep_Trfase"/>
</dbReference>
<dbReference type="Gene3D" id="3.90.1150.10">
    <property type="entry name" value="Aspartate Aminotransferase, domain 1"/>
    <property type="match status" value="1"/>
</dbReference>
<feature type="domain" description="Aminotransferase class V" evidence="11">
    <location>
        <begin position="25"/>
        <end position="406"/>
    </location>
</feature>
<evidence type="ECO:0000256" key="2">
    <source>
        <dbReference type="ARBA" id="ARBA00006490"/>
    </source>
</evidence>
<evidence type="ECO:0000256" key="1">
    <source>
        <dbReference type="ARBA" id="ARBA00001933"/>
    </source>
</evidence>
<keyword evidence="7" id="KW-0408">Iron</keyword>
<dbReference type="InterPro" id="IPR015422">
    <property type="entry name" value="PyrdxlP-dep_Trfase_small"/>
</dbReference>
<evidence type="ECO:0000256" key="8">
    <source>
        <dbReference type="ARBA" id="ARBA00023014"/>
    </source>
</evidence>
<comment type="caution">
    <text evidence="12">The sequence shown here is derived from an EMBL/GenBank/DDBJ whole genome shotgun (WGS) entry which is preliminary data.</text>
</comment>
<evidence type="ECO:0000256" key="10">
    <source>
        <dbReference type="RuleBase" id="RU004504"/>
    </source>
</evidence>
<dbReference type="InterPro" id="IPR000192">
    <property type="entry name" value="Aminotrans_V_dom"/>
</dbReference>
<dbReference type="SUPFAM" id="SSF53383">
    <property type="entry name" value="PLP-dependent transferases"/>
    <property type="match status" value="1"/>
</dbReference>
<dbReference type="GO" id="GO:0051536">
    <property type="term" value="F:iron-sulfur cluster binding"/>
    <property type="evidence" value="ECO:0007669"/>
    <property type="project" value="UniProtKB-KW"/>
</dbReference>
<keyword evidence="4" id="KW-0808">Transferase</keyword>
<evidence type="ECO:0000256" key="3">
    <source>
        <dbReference type="ARBA" id="ARBA00012239"/>
    </source>
</evidence>
<evidence type="ECO:0000256" key="4">
    <source>
        <dbReference type="ARBA" id="ARBA00022679"/>
    </source>
</evidence>
<keyword evidence="6" id="KW-0663">Pyridoxal phosphate</keyword>
<dbReference type="GO" id="GO:0031071">
    <property type="term" value="F:cysteine desulfurase activity"/>
    <property type="evidence" value="ECO:0007669"/>
    <property type="project" value="UniProtKB-EC"/>
</dbReference>
<evidence type="ECO:0000313" key="13">
    <source>
        <dbReference type="Proteomes" id="UP000230481"/>
    </source>
</evidence>
<dbReference type="Gene3D" id="3.40.640.10">
    <property type="entry name" value="Type I PLP-dependent aspartate aminotransferase-like (Major domain)"/>
    <property type="match status" value="1"/>
</dbReference>
<dbReference type="InterPro" id="IPR016454">
    <property type="entry name" value="Cysteine_dSase"/>
</dbReference>
<keyword evidence="5" id="KW-0479">Metal-binding</keyword>
<dbReference type="Proteomes" id="UP000230481">
    <property type="component" value="Unassembled WGS sequence"/>
</dbReference>
<reference evidence="13" key="1">
    <citation type="submission" date="2017-09" db="EMBL/GenBank/DDBJ databases">
        <title>Depth-based differentiation of microbial function through sediment-hosted aquifers and enrichment of novel symbionts in the deep terrestrial subsurface.</title>
        <authorList>
            <person name="Probst A.J."/>
            <person name="Ladd B."/>
            <person name="Jarett J.K."/>
            <person name="Geller-Mcgrath D.E."/>
            <person name="Sieber C.M.K."/>
            <person name="Emerson J.B."/>
            <person name="Anantharaman K."/>
            <person name="Thomas B.C."/>
            <person name="Malmstrom R."/>
            <person name="Stieglmeier M."/>
            <person name="Klingl A."/>
            <person name="Woyke T."/>
            <person name="Ryan C.M."/>
            <person name="Banfield J.F."/>
        </authorList>
    </citation>
    <scope>NUCLEOTIDE SEQUENCE [LARGE SCALE GENOMIC DNA]</scope>
</reference>
<dbReference type="Gene3D" id="1.10.260.50">
    <property type="match status" value="1"/>
</dbReference>
<accession>A0A2M6WVB6</accession>
<evidence type="ECO:0000256" key="5">
    <source>
        <dbReference type="ARBA" id="ARBA00022723"/>
    </source>
</evidence>
<proteinExistence type="inferred from homology"/>
<protein>
    <recommendedName>
        <fullName evidence="3">cysteine desulfurase</fullName>
        <ecNumber evidence="3">2.8.1.7</ecNumber>
    </recommendedName>
</protein>